<dbReference type="SUPFAM" id="SSF52799">
    <property type="entry name" value="(Phosphotyrosine protein) phosphatases II"/>
    <property type="match status" value="1"/>
</dbReference>
<dbReference type="InterPro" id="IPR000387">
    <property type="entry name" value="Tyr_Pase_dom"/>
</dbReference>
<dbReference type="Proteomes" id="UP000028501">
    <property type="component" value="Chromosome"/>
</dbReference>
<sequence length="345" mass="39121">MHDFGFCGAFEQETTVFGAQRPGYPLEDVDENTVREWVDFMKENGIKRVVCLLPQEQLDYYTEPLLYIYEEEFGGENVLWAPVNDYNLCDKKTLARILYFLKEADDKGEKVVVHCSGGSGRTGHVLAAWLVFGRGFSAEEAILAVERSGRNPYEAIEYGNAEEEDLVSLLDFARILSQNRCVRIALVGLGGAGSSILQKVVENQWVHKLIDAYVVNECRRIEGARFYGFEHVDKLVQKLSEYDHVILTAGLGGNGGDYLVYLSKRLENVAAIFVSTPFRVEKTRCLRAESQLLWLKGHVFVKDLNELLTLMPNATIETAIEFFDREMAEEILNKIVELVAEEVWL</sequence>
<dbReference type="AlphaFoldDB" id="A0A075WCV1"/>
<reference evidence="2 3" key="1">
    <citation type="submission" date="2013-07" db="EMBL/GenBank/DDBJ databases">
        <title>Genome of Archaeoglobus fulgidus.</title>
        <authorList>
            <person name="Fiebig A."/>
            <person name="Birkeland N.-K."/>
        </authorList>
    </citation>
    <scope>NUCLEOTIDE SEQUENCE [LARGE SCALE GENOMIC DNA]</scope>
    <source>
        <strain evidence="2 3">DSM 8774</strain>
    </source>
</reference>
<dbReference type="PROSITE" id="PS50056">
    <property type="entry name" value="TYR_PHOSPHATASE_2"/>
    <property type="match status" value="1"/>
</dbReference>
<protein>
    <recommendedName>
        <fullName evidence="1">Tyrosine specific protein phosphatases domain-containing protein</fullName>
    </recommendedName>
</protein>
<dbReference type="HOGENOM" id="CLU_803153_0_0_2"/>
<dbReference type="InterPro" id="IPR036525">
    <property type="entry name" value="Tubulin/FtsZ_GTPase_sf"/>
</dbReference>
<organism evidence="2 3">
    <name type="scientific">Archaeoglobus fulgidus DSM 8774</name>
    <dbReference type="NCBI Taxonomy" id="1344584"/>
    <lineage>
        <taxon>Archaea</taxon>
        <taxon>Methanobacteriati</taxon>
        <taxon>Methanobacteriota</taxon>
        <taxon>Archaeoglobi</taxon>
        <taxon>Archaeoglobales</taxon>
        <taxon>Archaeoglobaceae</taxon>
        <taxon>Archaeoglobus</taxon>
    </lineage>
</organism>
<dbReference type="EMBL" id="CP006577">
    <property type="protein sequence ID" value="AIG97417.1"/>
    <property type="molecule type" value="Genomic_DNA"/>
</dbReference>
<dbReference type="InterPro" id="IPR029021">
    <property type="entry name" value="Prot-tyrosine_phosphatase-like"/>
</dbReference>
<dbReference type="PROSITE" id="PS00383">
    <property type="entry name" value="TYR_PHOSPHATASE_1"/>
    <property type="match status" value="1"/>
</dbReference>
<dbReference type="FunFam" id="3.90.190.10:FF:000157">
    <property type="entry name" value="Protein-tyrosine phosphatase"/>
    <property type="match status" value="1"/>
</dbReference>
<gene>
    <name evidence="2" type="ORF">AFULGI_00006160</name>
</gene>
<dbReference type="InterPro" id="IPR050561">
    <property type="entry name" value="PTP"/>
</dbReference>
<dbReference type="GeneID" id="31862340"/>
<dbReference type="PANTHER" id="PTHR23339">
    <property type="entry name" value="TYROSINE SPECIFIC PROTEIN PHOSPHATASE AND DUAL SPECIFICITY PROTEIN PHOSPHATASE"/>
    <property type="match status" value="1"/>
</dbReference>
<dbReference type="RefSeq" id="WP_081868512.1">
    <property type="nucleotide sequence ID" value="NZ_CP006577.1"/>
</dbReference>
<accession>A0A075WCV1</accession>
<dbReference type="Gene3D" id="3.90.190.10">
    <property type="entry name" value="Protein tyrosine phosphatase superfamily"/>
    <property type="match status" value="1"/>
</dbReference>
<dbReference type="Gene3D" id="3.40.50.1440">
    <property type="entry name" value="Tubulin/FtsZ, GTPase domain"/>
    <property type="match status" value="1"/>
</dbReference>
<evidence type="ECO:0000313" key="2">
    <source>
        <dbReference type="EMBL" id="AIG97417.1"/>
    </source>
</evidence>
<proteinExistence type="predicted"/>
<dbReference type="Pfam" id="PF22785">
    <property type="entry name" value="Tc-R-P"/>
    <property type="match status" value="1"/>
</dbReference>
<evidence type="ECO:0000313" key="3">
    <source>
        <dbReference type="Proteomes" id="UP000028501"/>
    </source>
</evidence>
<dbReference type="SUPFAM" id="SSF52490">
    <property type="entry name" value="Tubulin nucleotide-binding domain-like"/>
    <property type="match status" value="1"/>
</dbReference>
<name>A0A075WCV1_ARCFL</name>
<evidence type="ECO:0000259" key="1">
    <source>
        <dbReference type="PROSITE" id="PS50056"/>
    </source>
</evidence>
<dbReference type="KEGG" id="afg:AFULGI_00006160"/>
<dbReference type="InterPro" id="IPR016130">
    <property type="entry name" value="Tyr_Pase_AS"/>
</dbReference>
<feature type="domain" description="Tyrosine specific protein phosphatases" evidence="1">
    <location>
        <begin position="92"/>
        <end position="147"/>
    </location>
</feature>